<reference evidence="1 2" key="1">
    <citation type="submission" date="2018-01" db="EMBL/GenBank/DDBJ databases">
        <title>G. obscuriglobus.</title>
        <authorList>
            <person name="Franke J."/>
            <person name="Blomberg W."/>
            <person name="Selmecki A."/>
        </authorList>
    </citation>
    <scope>NUCLEOTIDE SEQUENCE [LARGE SCALE GENOMIC DNA]</scope>
    <source>
        <strain evidence="1 2">DSM 5831</strain>
    </source>
</reference>
<gene>
    <name evidence="1" type="ORF">C1280_23195</name>
</gene>
<dbReference type="PRINTS" id="PR00834">
    <property type="entry name" value="PROTEASES2C"/>
</dbReference>
<keyword evidence="1" id="KW-0645">Protease</keyword>
<evidence type="ECO:0000313" key="1">
    <source>
        <dbReference type="EMBL" id="AWM39615.1"/>
    </source>
</evidence>
<dbReference type="InterPro" id="IPR043504">
    <property type="entry name" value="Peptidase_S1_PA_chymotrypsin"/>
</dbReference>
<organism evidence="1 2">
    <name type="scientific">Gemmata obscuriglobus</name>
    <dbReference type="NCBI Taxonomy" id="114"/>
    <lineage>
        <taxon>Bacteria</taxon>
        <taxon>Pseudomonadati</taxon>
        <taxon>Planctomycetota</taxon>
        <taxon>Planctomycetia</taxon>
        <taxon>Gemmatales</taxon>
        <taxon>Gemmataceae</taxon>
        <taxon>Gemmata</taxon>
    </lineage>
</organism>
<accession>A0A2Z3H9D2</accession>
<dbReference type="InterPro" id="IPR001940">
    <property type="entry name" value="Peptidase_S1C"/>
</dbReference>
<dbReference type="GO" id="GO:0004252">
    <property type="term" value="F:serine-type endopeptidase activity"/>
    <property type="evidence" value="ECO:0007669"/>
    <property type="project" value="InterPro"/>
</dbReference>
<dbReference type="GO" id="GO:0006508">
    <property type="term" value="P:proteolysis"/>
    <property type="evidence" value="ECO:0007669"/>
    <property type="project" value="UniProtKB-KW"/>
</dbReference>
<protein>
    <submittedName>
        <fullName evidence="1">Serine protease</fullName>
    </submittedName>
</protein>
<dbReference type="Gene3D" id="2.40.10.10">
    <property type="entry name" value="Trypsin-like serine proteases"/>
    <property type="match status" value="2"/>
</dbReference>
<dbReference type="InterPro" id="IPR009003">
    <property type="entry name" value="Peptidase_S1_PA"/>
</dbReference>
<keyword evidence="1" id="KW-0378">Hydrolase</keyword>
<dbReference type="SUPFAM" id="SSF50494">
    <property type="entry name" value="Trypsin-like serine proteases"/>
    <property type="match status" value="1"/>
</dbReference>
<name>A0A2Z3H9D2_9BACT</name>
<sequence length="222" mass="23068">MRVCFAVVVLAGIVGADPASGFSPAARERGVSATVKVTSAADDKIGSGVVIRRTKTQAFVLTACHVVEKAKVVEVRVPGTKDTPGKTLKAEVLEREPAADLAVLRLSVEGVPGAVPLAPAGVKPKLVLSVGWEKGDAPGALDESLKGRVSLRKPGAANVVACFETVRKQAEGRSGGPLLDESGRVIGVATGHDGKTGYYVHVDEVRAFLKANALGWIVEEDR</sequence>
<dbReference type="EMBL" id="CP025958">
    <property type="protein sequence ID" value="AWM39615.1"/>
    <property type="molecule type" value="Genomic_DNA"/>
</dbReference>
<dbReference type="KEGG" id="gog:C1280_23195"/>
<dbReference type="AlphaFoldDB" id="A0A2Z3H9D2"/>
<dbReference type="Pfam" id="PF13365">
    <property type="entry name" value="Trypsin_2"/>
    <property type="match status" value="1"/>
</dbReference>
<evidence type="ECO:0000313" key="2">
    <source>
        <dbReference type="Proteomes" id="UP000245802"/>
    </source>
</evidence>
<keyword evidence="2" id="KW-1185">Reference proteome</keyword>
<dbReference type="PANTHER" id="PTHR43019:SF23">
    <property type="entry name" value="PROTEASE DO-LIKE 5, CHLOROPLASTIC"/>
    <property type="match status" value="1"/>
</dbReference>
<dbReference type="OrthoDB" id="260510at2"/>
<proteinExistence type="predicted"/>
<dbReference type="Proteomes" id="UP000245802">
    <property type="component" value="Chromosome"/>
</dbReference>
<dbReference type="PANTHER" id="PTHR43019">
    <property type="entry name" value="SERINE ENDOPROTEASE DEGS"/>
    <property type="match status" value="1"/>
</dbReference>